<evidence type="ECO:0000313" key="6">
    <source>
        <dbReference type="EMBL" id="BAN04192.1"/>
    </source>
</evidence>
<keyword evidence="2" id="KW-0125">Carotenoid biosynthesis</keyword>
<dbReference type="GO" id="GO:0016123">
    <property type="term" value="P:xanthophyll biosynthetic process"/>
    <property type="evidence" value="ECO:0007669"/>
    <property type="project" value="TreeGrafter"/>
</dbReference>
<dbReference type="AlphaFoldDB" id="A0A6C7EDY9"/>
<dbReference type="InterPro" id="IPR045019">
    <property type="entry name" value="BETA-OHASE-like"/>
</dbReference>
<evidence type="ECO:0000256" key="2">
    <source>
        <dbReference type="ARBA" id="ARBA00022746"/>
    </source>
</evidence>
<keyword evidence="3" id="KW-0560">Oxidoreductase</keyword>
<dbReference type="GO" id="GO:0005506">
    <property type="term" value="F:iron ion binding"/>
    <property type="evidence" value="ECO:0007669"/>
    <property type="project" value="InterPro"/>
</dbReference>
<protein>
    <submittedName>
        <fullName evidence="6">Carotene hydroxylase</fullName>
    </submittedName>
</protein>
<name>A0A6C7EDY9_ILUCY</name>
<keyword evidence="4" id="KW-0472">Membrane</keyword>
<evidence type="ECO:0000256" key="3">
    <source>
        <dbReference type="ARBA" id="ARBA00023002"/>
    </source>
</evidence>
<proteinExistence type="inferred from homology"/>
<sequence>MTWSALALAVVAFVAMEPLTAATHRWVMHGVGEFLHRSHHRPRVSRFERNDWYPVVFAAIVNIGFFVGFNVDGFAALVPVGIGITAYGAAYALVHDGYIHRRVGWFDGRQIAVFDRLADAHRIHHLYNAAPYGMLVPIVPSELRTRAGRTDRNPLAV</sequence>
<comment type="similarity">
    <text evidence="1">Belongs to the sterol desaturase family.</text>
</comment>
<evidence type="ECO:0000313" key="7">
    <source>
        <dbReference type="Proteomes" id="UP000011863"/>
    </source>
</evidence>
<evidence type="ECO:0000256" key="4">
    <source>
        <dbReference type="SAM" id="Phobius"/>
    </source>
</evidence>
<dbReference type="Pfam" id="PF04116">
    <property type="entry name" value="FA_hydroxylase"/>
    <property type="match status" value="1"/>
</dbReference>
<dbReference type="GO" id="GO:0010291">
    <property type="term" value="F:beta-carotene 3-hydroxylase activity"/>
    <property type="evidence" value="ECO:0007669"/>
    <property type="project" value="TreeGrafter"/>
</dbReference>
<dbReference type="KEGG" id="aym:YM304_38780"/>
<dbReference type="Proteomes" id="UP000011863">
    <property type="component" value="Chromosome"/>
</dbReference>
<gene>
    <name evidence="6" type="primary">crtZ</name>
    <name evidence="6" type="ORF">YM304_38780</name>
</gene>
<dbReference type="RefSeq" id="WP_015443439.1">
    <property type="nucleotide sequence ID" value="NC_020520.1"/>
</dbReference>
<keyword evidence="4" id="KW-1133">Transmembrane helix</keyword>
<evidence type="ECO:0000259" key="5">
    <source>
        <dbReference type="Pfam" id="PF04116"/>
    </source>
</evidence>
<dbReference type="GO" id="GO:0016119">
    <property type="term" value="P:carotene metabolic process"/>
    <property type="evidence" value="ECO:0007669"/>
    <property type="project" value="TreeGrafter"/>
</dbReference>
<dbReference type="PANTHER" id="PTHR31899:SF9">
    <property type="entry name" value="BETA-CAROTENE 3-HYDROXYLASE 1, CHLOROPLASTIC"/>
    <property type="match status" value="1"/>
</dbReference>
<organism evidence="6 7">
    <name type="scientific">Ilumatobacter coccineus (strain NBRC 103263 / KCTC 29153 / YM16-304)</name>
    <dbReference type="NCBI Taxonomy" id="1313172"/>
    <lineage>
        <taxon>Bacteria</taxon>
        <taxon>Bacillati</taxon>
        <taxon>Actinomycetota</taxon>
        <taxon>Acidimicrobiia</taxon>
        <taxon>Acidimicrobiales</taxon>
        <taxon>Ilumatobacteraceae</taxon>
        <taxon>Ilumatobacter</taxon>
    </lineage>
</organism>
<feature type="domain" description="Fatty acid hydroxylase" evidence="5">
    <location>
        <begin position="10"/>
        <end position="138"/>
    </location>
</feature>
<dbReference type="InterPro" id="IPR006694">
    <property type="entry name" value="Fatty_acid_hydroxylase"/>
</dbReference>
<evidence type="ECO:0000256" key="1">
    <source>
        <dbReference type="ARBA" id="ARBA00009324"/>
    </source>
</evidence>
<feature type="transmembrane region" description="Helical" evidence="4">
    <location>
        <begin position="52"/>
        <end position="69"/>
    </location>
</feature>
<keyword evidence="4" id="KW-0812">Transmembrane</keyword>
<feature type="transmembrane region" description="Helical" evidence="4">
    <location>
        <begin position="76"/>
        <end position="94"/>
    </location>
</feature>
<dbReference type="PANTHER" id="PTHR31899">
    <property type="entry name" value="BETA-CAROTENE 3-HYDROXYLASE 1, CHLOROPLASTIC"/>
    <property type="match status" value="1"/>
</dbReference>
<keyword evidence="7" id="KW-1185">Reference proteome</keyword>
<accession>A0A6C7EDY9</accession>
<dbReference type="EMBL" id="AP012057">
    <property type="protein sequence ID" value="BAN04192.1"/>
    <property type="molecule type" value="Genomic_DNA"/>
</dbReference>
<reference evidence="6 7" key="1">
    <citation type="journal article" date="2013" name="Int. J. Syst. Evol. Microbiol.">
        <title>Ilumatobacter nonamiense sp. nov. and Ilumatobacter coccineum sp. nov., isolated from seashore sand.</title>
        <authorList>
            <person name="Matsumoto A."/>
            <person name="Kasai H."/>
            <person name="Matsuo Y."/>
            <person name="Shizuri Y."/>
            <person name="Ichikawa N."/>
            <person name="Fujita N."/>
            <person name="Omura S."/>
            <person name="Takahashi Y."/>
        </authorList>
    </citation>
    <scope>NUCLEOTIDE SEQUENCE [LARGE SCALE GENOMIC DNA]</scope>
    <source>
        <strain evidence="7">NBRC 103263 / KCTC 29153 / YM16-304</strain>
    </source>
</reference>